<name>A0A5Q0UJE2_9ARCH</name>
<keyword evidence="1" id="KW-0472">Membrane</keyword>
<keyword evidence="1" id="KW-1133">Transmembrane helix</keyword>
<dbReference type="KEGG" id="ncon:LC1Nh_1078"/>
<evidence type="ECO:0000313" key="2">
    <source>
        <dbReference type="EMBL" id="QGA80949.1"/>
    </source>
</evidence>
<feature type="transmembrane region" description="Helical" evidence="1">
    <location>
        <begin position="12"/>
        <end position="31"/>
    </location>
</feature>
<accession>A0A5Q0UJE2</accession>
<keyword evidence="3" id="KW-1185">Reference proteome</keyword>
<evidence type="ECO:0000313" key="3">
    <source>
        <dbReference type="Proteomes" id="UP000377803"/>
    </source>
</evidence>
<keyword evidence="1" id="KW-0812">Transmembrane</keyword>
<proteinExistence type="predicted"/>
<dbReference type="RefSeq" id="WP_153550698.1">
    <property type="nucleotide sequence ID" value="NZ_CP040089.1"/>
</dbReference>
<protein>
    <submittedName>
        <fullName evidence="2">Uncharacterized protein</fullName>
    </submittedName>
</protein>
<evidence type="ECO:0000256" key="1">
    <source>
        <dbReference type="SAM" id="Phobius"/>
    </source>
</evidence>
<organism evidence="2 3">
    <name type="scientific">Candidatus Nanohalobium constans</name>
    <dbReference type="NCBI Taxonomy" id="2565781"/>
    <lineage>
        <taxon>Archaea</taxon>
        <taxon>Candidatus Nanohalarchaeota</taxon>
        <taxon>Candidatus Nanohalobia</taxon>
        <taxon>Candidatus Nanohalobiales</taxon>
        <taxon>Candidatus Nanohalobiaceae</taxon>
        <taxon>Candidatus Nanohalobium</taxon>
    </lineage>
</organism>
<dbReference type="Proteomes" id="UP000377803">
    <property type="component" value="Chromosome"/>
</dbReference>
<dbReference type="AlphaFoldDB" id="A0A5Q0UJE2"/>
<feature type="transmembrane region" description="Helical" evidence="1">
    <location>
        <begin position="86"/>
        <end position="104"/>
    </location>
</feature>
<reference evidence="3" key="1">
    <citation type="submission" date="2019-05" db="EMBL/GenBank/DDBJ databases">
        <title>Candidatus Nanohalobium constans, a novel model system to study the DPANN nano-sized archaea: genomic and physiological characterization of a nanoarchaeon co-cultured with its chitinotrophic host.</title>
        <authorList>
            <person name="La Cono V."/>
            <person name="Arcadi E."/>
            <person name="Crisafi F."/>
            <person name="Denaro R."/>
            <person name="La Spada G."/>
            <person name="Messina E."/>
            <person name="Smedile F."/>
            <person name="Toshchakov S.V."/>
            <person name="Shevchenko M.A."/>
            <person name="Golyshin P.N."/>
            <person name="Golyshina O.V."/>
            <person name="Ferrer M."/>
            <person name="Rohde M."/>
            <person name="Mushegian A."/>
            <person name="Sorokin D.Y."/>
            <person name="Giuliano L."/>
            <person name="Yakimov M.M."/>
        </authorList>
    </citation>
    <scope>NUCLEOTIDE SEQUENCE [LARGE SCALE GENOMIC DNA]</scope>
    <source>
        <strain evidence="3">LC1Nh</strain>
    </source>
</reference>
<dbReference type="EMBL" id="CP040089">
    <property type="protein sequence ID" value="QGA80949.1"/>
    <property type="molecule type" value="Genomic_DNA"/>
</dbReference>
<feature type="transmembrane region" description="Helical" evidence="1">
    <location>
        <begin position="110"/>
        <end position="129"/>
    </location>
</feature>
<gene>
    <name evidence="2" type="ORF">LC1Nh_1078</name>
</gene>
<feature type="transmembrane region" description="Helical" evidence="1">
    <location>
        <begin position="37"/>
        <end position="56"/>
    </location>
</feature>
<sequence length="138" mass="14752">MDEDSLISDVSLVLGIIVTSSGLALVASSAFDAAVFRVFFGFVLVSVGYKVSWLGAHRFESFEDISEKTGSLKGSSGYLKDGFRNLVLIFVGLMMCAEGTVLFAELVISFDLVLAFLSGFACFTGYLVAHQGINEVAI</sequence>
<dbReference type="GeneID" id="42365477"/>